<dbReference type="Gene3D" id="1.20.1280.50">
    <property type="match status" value="1"/>
</dbReference>
<feature type="compositionally biased region" description="Low complexity" evidence="1">
    <location>
        <begin position="42"/>
        <end position="57"/>
    </location>
</feature>
<dbReference type="PROSITE" id="PS50181">
    <property type="entry name" value="FBOX"/>
    <property type="match status" value="1"/>
</dbReference>
<dbReference type="VEuPathDB" id="FungiDB:F503_06134"/>
<dbReference type="CDD" id="cd09917">
    <property type="entry name" value="F-box_SF"/>
    <property type="match status" value="1"/>
</dbReference>
<dbReference type="EMBL" id="KE148186">
    <property type="protein sequence ID" value="EPE02130.1"/>
    <property type="molecule type" value="Genomic_DNA"/>
</dbReference>
<protein>
    <submittedName>
        <fullName evidence="3">F-box domain-containing protein</fullName>
    </submittedName>
</protein>
<evidence type="ECO:0000259" key="2">
    <source>
        <dbReference type="PROSITE" id="PS50181"/>
    </source>
</evidence>
<dbReference type="HOGENOM" id="CLU_064129_1_1_1"/>
<dbReference type="Gene3D" id="6.10.140.2040">
    <property type="match status" value="1"/>
</dbReference>
<feature type="region of interest" description="Disordered" evidence="1">
    <location>
        <begin position="6"/>
        <end position="63"/>
    </location>
</feature>
<dbReference type="InterPro" id="IPR036047">
    <property type="entry name" value="F-box-like_dom_sf"/>
</dbReference>
<gene>
    <name evidence="3" type="ORF">F503_06134</name>
</gene>
<dbReference type="InterPro" id="IPR001810">
    <property type="entry name" value="F-box_dom"/>
</dbReference>
<evidence type="ECO:0000313" key="4">
    <source>
        <dbReference type="Proteomes" id="UP000016923"/>
    </source>
</evidence>
<dbReference type="SMART" id="SM00256">
    <property type="entry name" value="FBOX"/>
    <property type="match status" value="1"/>
</dbReference>
<evidence type="ECO:0000256" key="1">
    <source>
        <dbReference type="SAM" id="MobiDB-lite"/>
    </source>
</evidence>
<name>S3CNJ9_OPHP1</name>
<organism evidence="3 4">
    <name type="scientific">Ophiostoma piceae (strain UAMH 11346)</name>
    <name type="common">Sap stain fungus</name>
    <dbReference type="NCBI Taxonomy" id="1262450"/>
    <lineage>
        <taxon>Eukaryota</taxon>
        <taxon>Fungi</taxon>
        <taxon>Dikarya</taxon>
        <taxon>Ascomycota</taxon>
        <taxon>Pezizomycotina</taxon>
        <taxon>Sordariomycetes</taxon>
        <taxon>Sordariomycetidae</taxon>
        <taxon>Ophiostomatales</taxon>
        <taxon>Ophiostomataceae</taxon>
        <taxon>Ophiostoma</taxon>
    </lineage>
</organism>
<reference evidence="3 4" key="1">
    <citation type="journal article" date="2013" name="BMC Genomics">
        <title>The genome and transcriptome of the pine saprophyte Ophiostoma piceae, and a comparison with the bark beetle-associated pine pathogen Grosmannia clavigera.</title>
        <authorList>
            <person name="Haridas S."/>
            <person name="Wang Y."/>
            <person name="Lim L."/>
            <person name="Massoumi Alamouti S."/>
            <person name="Jackman S."/>
            <person name="Docking R."/>
            <person name="Robertson G."/>
            <person name="Birol I."/>
            <person name="Bohlmann J."/>
            <person name="Breuil C."/>
        </authorList>
    </citation>
    <scope>NUCLEOTIDE SEQUENCE [LARGE SCALE GENOMIC DNA]</scope>
    <source>
        <strain evidence="3 4">UAMH 11346</strain>
    </source>
</reference>
<dbReference type="Pfam" id="PF12937">
    <property type="entry name" value="F-box-like"/>
    <property type="match status" value="1"/>
</dbReference>
<dbReference type="Proteomes" id="UP000016923">
    <property type="component" value="Unassembled WGS sequence"/>
</dbReference>
<sequence>MDLFAASADSLGAAIPQHQQSQDQDRQANMDTSYAHHSSLRSHPWSAPASASAGPGPLQLTSEAPHHGMQVDVQADVQADSGRQLSSPRMDNQLAAANGDHTDTGEGVVADAQPLQTSPATQLHSGAALLIFTAIDESSLEGAALSITPFAPTSLACVTVHVVHVVPMFVVIALSIHIAIEISLPNEIILHILGFLDVNDLLATSRTSHHLRCLCVAPILRIHRLRYIRAALPPLLAAPQRPSLTELIQRSIFLTNTTVVSRKLTRSLVAIRLSHRLAARPPVHVLVERCVLPPECAPGIGHVAPALAARTRAIERERIKDGLRSWIGVVWRREVGRRSERMRRRDESVGVGKVWRLRKFWERVSGSS</sequence>
<proteinExistence type="predicted"/>
<dbReference type="eggNOG" id="ENOG502SC4D">
    <property type="taxonomic scope" value="Eukaryota"/>
</dbReference>
<dbReference type="AlphaFoldDB" id="S3CNJ9"/>
<evidence type="ECO:0000313" key="3">
    <source>
        <dbReference type="EMBL" id="EPE02130.1"/>
    </source>
</evidence>
<feature type="domain" description="F-box" evidence="2">
    <location>
        <begin position="178"/>
        <end position="214"/>
    </location>
</feature>
<dbReference type="OrthoDB" id="3219396at2759"/>
<dbReference type="SUPFAM" id="SSF81383">
    <property type="entry name" value="F-box domain"/>
    <property type="match status" value="1"/>
</dbReference>
<dbReference type="STRING" id="1262450.S3CNJ9"/>
<keyword evidence="4" id="KW-1185">Reference proteome</keyword>
<accession>S3CNJ9</accession>